<dbReference type="GO" id="GO:0004180">
    <property type="term" value="F:carboxypeptidase activity"/>
    <property type="evidence" value="ECO:0007669"/>
    <property type="project" value="TreeGrafter"/>
</dbReference>
<evidence type="ECO:0000259" key="3">
    <source>
        <dbReference type="Pfam" id="PF04389"/>
    </source>
</evidence>
<comment type="caution">
    <text evidence="4">The sequence shown here is derived from an EMBL/GenBank/DDBJ whole genome shotgun (WGS) entry which is preliminary data.</text>
</comment>
<dbReference type="InterPro" id="IPR039373">
    <property type="entry name" value="Peptidase_M28B"/>
</dbReference>
<sequence length="429" mass="46921">MTPFGPMSNEDGSDVNTSRSHLVSPARPFNCSTSRVTLLIIVTSALTLTAGLLLGRSAIPRDDDDESGVFLPGAPQRLMESGDLDVAQKILDGIETGKIEENLRLITAKPHIAGRQADFEVVDLLKARFQEYGLQVQVTPYDVLLSYPSDTVPNSVRLLDGDREVIYDAVTDESDLSEQPGVVRPFHAYSPARLVEAPLVFAGYGRVEDFEWLRSQNINVTGHVVIVKYGKIFRGDKVDIAQAIGALGVIMYADPAEYTGMRSGDTRVYPETWWLPPDGVQRGNIFTGDGDPLTPGYPANNLAYRFNEADVKLPKIPSHPIGYGAAEKIMKHLGGMEVPGASDWQGGMNITYRTGPGFLDTSWRIQLNVTSHNQRAKVENVIGIIKGEIEPDRYVLLGNHRDAWIYGALDPSAGTAAMLEIARVMGKLV</sequence>
<evidence type="ECO:0000259" key="2">
    <source>
        <dbReference type="Pfam" id="PF02225"/>
    </source>
</evidence>
<organism evidence="4 5">
    <name type="scientific">Plakobranchus ocellatus</name>
    <dbReference type="NCBI Taxonomy" id="259542"/>
    <lineage>
        <taxon>Eukaryota</taxon>
        <taxon>Metazoa</taxon>
        <taxon>Spiralia</taxon>
        <taxon>Lophotrochozoa</taxon>
        <taxon>Mollusca</taxon>
        <taxon>Gastropoda</taxon>
        <taxon>Heterobranchia</taxon>
        <taxon>Euthyneura</taxon>
        <taxon>Panpulmonata</taxon>
        <taxon>Sacoglossa</taxon>
        <taxon>Placobranchoidea</taxon>
        <taxon>Plakobranchidae</taxon>
        <taxon>Plakobranchus</taxon>
    </lineage>
</organism>
<protein>
    <submittedName>
        <fullName evidence="4">N-acetylated-alpha-linked acidic dipeptidase 2</fullName>
    </submittedName>
</protein>
<dbReference type="PANTHER" id="PTHR10404:SF77">
    <property type="entry name" value="GLUTAMATE CARBOXYPEPTIDASE 2 HOMOLOG"/>
    <property type="match status" value="1"/>
</dbReference>
<dbReference type="SUPFAM" id="SSF52025">
    <property type="entry name" value="PA domain"/>
    <property type="match status" value="1"/>
</dbReference>
<dbReference type="AlphaFoldDB" id="A0AAV4BG53"/>
<accession>A0AAV4BG53</accession>
<dbReference type="SUPFAM" id="SSF53187">
    <property type="entry name" value="Zn-dependent exopeptidases"/>
    <property type="match status" value="1"/>
</dbReference>
<feature type="region of interest" description="Disordered" evidence="1">
    <location>
        <begin position="1"/>
        <end position="26"/>
    </location>
</feature>
<gene>
    <name evidence="4" type="ORF">PoB_004382900</name>
</gene>
<dbReference type="InterPro" id="IPR003137">
    <property type="entry name" value="PA_domain"/>
</dbReference>
<dbReference type="FunFam" id="3.50.30.30:FF:000045">
    <property type="entry name" value="Predicted protein"/>
    <property type="match status" value="1"/>
</dbReference>
<dbReference type="PANTHER" id="PTHR10404">
    <property type="entry name" value="N-ACETYLATED-ALPHA-LINKED ACIDIC DIPEPTIDASE"/>
    <property type="match status" value="1"/>
</dbReference>
<dbReference type="InterPro" id="IPR046450">
    <property type="entry name" value="PA_dom_sf"/>
</dbReference>
<evidence type="ECO:0000313" key="4">
    <source>
        <dbReference type="EMBL" id="GFO17324.1"/>
    </source>
</evidence>
<name>A0AAV4BG53_9GAST</name>
<keyword evidence="5" id="KW-1185">Reference proteome</keyword>
<feature type="domain" description="PA" evidence="2">
    <location>
        <begin position="195"/>
        <end position="283"/>
    </location>
</feature>
<dbReference type="Proteomes" id="UP000735302">
    <property type="component" value="Unassembled WGS sequence"/>
</dbReference>
<dbReference type="EMBL" id="BLXT01004769">
    <property type="protein sequence ID" value="GFO17324.1"/>
    <property type="molecule type" value="Genomic_DNA"/>
</dbReference>
<dbReference type="Gene3D" id="3.50.30.30">
    <property type="match status" value="1"/>
</dbReference>
<dbReference type="InterPro" id="IPR007484">
    <property type="entry name" value="Peptidase_M28"/>
</dbReference>
<reference evidence="4 5" key="1">
    <citation type="journal article" date="2021" name="Elife">
        <title>Chloroplast acquisition without the gene transfer in kleptoplastic sea slugs, Plakobranchus ocellatus.</title>
        <authorList>
            <person name="Maeda T."/>
            <person name="Takahashi S."/>
            <person name="Yoshida T."/>
            <person name="Shimamura S."/>
            <person name="Takaki Y."/>
            <person name="Nagai Y."/>
            <person name="Toyoda A."/>
            <person name="Suzuki Y."/>
            <person name="Arimoto A."/>
            <person name="Ishii H."/>
            <person name="Satoh N."/>
            <person name="Nishiyama T."/>
            <person name="Hasebe M."/>
            <person name="Maruyama T."/>
            <person name="Minagawa J."/>
            <person name="Obokata J."/>
            <person name="Shigenobu S."/>
        </authorList>
    </citation>
    <scope>NUCLEOTIDE SEQUENCE [LARGE SCALE GENOMIC DNA]</scope>
</reference>
<dbReference type="Pfam" id="PF04389">
    <property type="entry name" value="Peptidase_M28"/>
    <property type="match status" value="1"/>
</dbReference>
<evidence type="ECO:0000256" key="1">
    <source>
        <dbReference type="SAM" id="MobiDB-lite"/>
    </source>
</evidence>
<dbReference type="Gene3D" id="3.40.630.10">
    <property type="entry name" value="Zn peptidases"/>
    <property type="match status" value="2"/>
</dbReference>
<feature type="domain" description="Peptidase M28" evidence="3">
    <location>
        <begin position="380"/>
        <end position="426"/>
    </location>
</feature>
<dbReference type="CDD" id="cd02121">
    <property type="entry name" value="PA_GCPII_like"/>
    <property type="match status" value="1"/>
</dbReference>
<dbReference type="Pfam" id="PF02225">
    <property type="entry name" value="PA"/>
    <property type="match status" value="1"/>
</dbReference>
<proteinExistence type="predicted"/>
<evidence type="ECO:0000313" key="5">
    <source>
        <dbReference type="Proteomes" id="UP000735302"/>
    </source>
</evidence>